<dbReference type="InterPro" id="IPR036514">
    <property type="entry name" value="SGNH_hydro_sf"/>
</dbReference>
<dbReference type="GO" id="GO:0001681">
    <property type="term" value="F:sialate O-acetylesterase activity"/>
    <property type="evidence" value="ECO:0007669"/>
    <property type="project" value="InterPro"/>
</dbReference>
<feature type="domain" description="Sialate O-acetylesterase" evidence="2">
    <location>
        <begin position="274"/>
        <end position="391"/>
    </location>
</feature>
<reference evidence="3 4" key="1">
    <citation type="submission" date="2018-02" db="EMBL/GenBank/DDBJ databases">
        <title>Genomic Encyclopedia of Archaeal and Bacterial Type Strains, Phase II (KMG-II): from individual species to whole genera.</title>
        <authorList>
            <person name="Goeker M."/>
        </authorList>
    </citation>
    <scope>NUCLEOTIDE SEQUENCE [LARGE SCALE GENOMIC DNA]</scope>
    <source>
        <strain evidence="3 4">DSM 3808</strain>
    </source>
</reference>
<dbReference type="Pfam" id="PF03629">
    <property type="entry name" value="SASA"/>
    <property type="match status" value="1"/>
</dbReference>
<dbReference type="SUPFAM" id="SSF52266">
    <property type="entry name" value="SGNH hydrolase"/>
    <property type="match status" value="1"/>
</dbReference>
<dbReference type="RefSeq" id="WP_170072251.1">
    <property type="nucleotide sequence ID" value="NZ_PTJA01000003.1"/>
</dbReference>
<sequence length="503" mass="57441">MAQIKLPEIFQNGMIIQRNKTIKIWGEAEGTDKLRITFCGDSISADIKEGKFYCELAAKEAAYGQKLEIFAGEKEEPDVVLKDVCIGDVYIAAGQSNMEYFLRYDAHWNEIKQWEQNDMIRMFNCKRIAFNGQNRDLPECGSWFKEQEYQWESFSAPGYCFARSIQPVIGVPVGIIGCNWGGTPACAWMEASYLNDPPLSVFIKEYEDAAGAVDEDEMRRLSLEAWEYEDSYLHQVAWRAMMYGMNQQDQERWMDETANAPVLPMGPYHHYRPSGLYEMMLKKLAPFSVKGVLWYQGESDAGHGEIYDKTFASLIRCWRDLWQDELPFLYVQLAPFGKWLGIGGEDYPVVRESQERVLKNVPGTGMISIMDLGMYEDIHPKRKKEVGERLALLARGLIYGEDILCESPEFTGGEREGNQIRLHFSHTGSKLHVNGNVINSLYVEQGGNLIGVKDFQLDQGLLLNFETLTEEPVEIRFAKEGYCEVNLFNEADLPVRPFSAVVI</sequence>
<organism evidence="3 4">
    <name type="scientific">Lacrimispora xylanisolvens</name>
    <dbReference type="NCBI Taxonomy" id="384636"/>
    <lineage>
        <taxon>Bacteria</taxon>
        <taxon>Bacillati</taxon>
        <taxon>Bacillota</taxon>
        <taxon>Clostridia</taxon>
        <taxon>Lachnospirales</taxon>
        <taxon>Lachnospiraceae</taxon>
        <taxon>Lacrimispora</taxon>
    </lineage>
</organism>
<dbReference type="EMBL" id="PTJA01000003">
    <property type="protein sequence ID" value="PPK82091.1"/>
    <property type="molecule type" value="Genomic_DNA"/>
</dbReference>
<dbReference type="InterPro" id="IPR039329">
    <property type="entry name" value="SIAE"/>
</dbReference>
<name>A0A2S6HVW6_9FIRM</name>
<gene>
    <name evidence="3" type="ORF">BXY41_103306</name>
</gene>
<keyword evidence="1" id="KW-0378">Hydrolase</keyword>
<dbReference type="AlphaFoldDB" id="A0A2S6HVW6"/>
<dbReference type="Gene3D" id="3.40.50.1110">
    <property type="entry name" value="SGNH hydrolase"/>
    <property type="match status" value="1"/>
</dbReference>
<evidence type="ECO:0000259" key="2">
    <source>
        <dbReference type="Pfam" id="PF03629"/>
    </source>
</evidence>
<evidence type="ECO:0000313" key="3">
    <source>
        <dbReference type="EMBL" id="PPK82091.1"/>
    </source>
</evidence>
<protein>
    <submittedName>
        <fullName evidence="3">Sialate O-acetylesterase</fullName>
    </submittedName>
</protein>
<dbReference type="InterPro" id="IPR005181">
    <property type="entry name" value="SASA"/>
</dbReference>
<dbReference type="PANTHER" id="PTHR22901">
    <property type="entry name" value="SIALATE O-ACETYLESTERASE"/>
    <property type="match status" value="1"/>
</dbReference>
<evidence type="ECO:0000313" key="4">
    <source>
        <dbReference type="Proteomes" id="UP000237749"/>
    </source>
</evidence>
<proteinExistence type="predicted"/>
<evidence type="ECO:0000256" key="1">
    <source>
        <dbReference type="ARBA" id="ARBA00022801"/>
    </source>
</evidence>
<dbReference type="GO" id="GO:0005975">
    <property type="term" value="P:carbohydrate metabolic process"/>
    <property type="evidence" value="ECO:0007669"/>
    <property type="project" value="TreeGrafter"/>
</dbReference>
<accession>A0A2S6HVW6</accession>
<dbReference type="Proteomes" id="UP000237749">
    <property type="component" value="Unassembled WGS sequence"/>
</dbReference>
<comment type="caution">
    <text evidence="3">The sequence shown here is derived from an EMBL/GenBank/DDBJ whole genome shotgun (WGS) entry which is preliminary data.</text>
</comment>
<dbReference type="PANTHER" id="PTHR22901:SF0">
    <property type="entry name" value="SIALATE O-ACETYLESTERASE"/>
    <property type="match status" value="1"/>
</dbReference>
<keyword evidence="4" id="KW-1185">Reference proteome</keyword>